<evidence type="ECO:0000313" key="2">
    <source>
        <dbReference type="Proteomes" id="UP000276133"/>
    </source>
</evidence>
<name>A0A3M7SF04_BRAPC</name>
<evidence type="ECO:0000313" key="1">
    <source>
        <dbReference type="EMBL" id="RNA34319.1"/>
    </source>
</evidence>
<protein>
    <submittedName>
        <fullName evidence="1">Uncharacterized protein</fullName>
    </submittedName>
</protein>
<reference evidence="1 2" key="1">
    <citation type="journal article" date="2018" name="Sci. Rep.">
        <title>Genomic signatures of local adaptation to the degree of environmental predictability in rotifers.</title>
        <authorList>
            <person name="Franch-Gras L."/>
            <person name="Hahn C."/>
            <person name="Garcia-Roger E.M."/>
            <person name="Carmona M.J."/>
            <person name="Serra M."/>
            <person name="Gomez A."/>
        </authorList>
    </citation>
    <scope>NUCLEOTIDE SEQUENCE [LARGE SCALE GENOMIC DNA]</scope>
    <source>
        <strain evidence="1">HYR1</strain>
    </source>
</reference>
<organism evidence="1 2">
    <name type="scientific">Brachionus plicatilis</name>
    <name type="common">Marine rotifer</name>
    <name type="synonym">Brachionus muelleri</name>
    <dbReference type="NCBI Taxonomy" id="10195"/>
    <lineage>
        <taxon>Eukaryota</taxon>
        <taxon>Metazoa</taxon>
        <taxon>Spiralia</taxon>
        <taxon>Gnathifera</taxon>
        <taxon>Rotifera</taxon>
        <taxon>Eurotatoria</taxon>
        <taxon>Monogononta</taxon>
        <taxon>Pseudotrocha</taxon>
        <taxon>Ploima</taxon>
        <taxon>Brachionidae</taxon>
        <taxon>Brachionus</taxon>
    </lineage>
</organism>
<dbReference type="Proteomes" id="UP000276133">
    <property type="component" value="Unassembled WGS sequence"/>
</dbReference>
<dbReference type="AlphaFoldDB" id="A0A3M7SF04"/>
<keyword evidence="2" id="KW-1185">Reference proteome</keyword>
<gene>
    <name evidence="1" type="ORF">BpHYR1_000166</name>
</gene>
<proteinExistence type="predicted"/>
<comment type="caution">
    <text evidence="1">The sequence shown here is derived from an EMBL/GenBank/DDBJ whole genome shotgun (WGS) entry which is preliminary data.</text>
</comment>
<accession>A0A3M7SF04</accession>
<sequence>MEFKRAAIRHYETLQKNLTYRLSWEFFFNCVFYWTQTFFKGIALFKSSSERDARFSLERYQTTIAFFNFIGQFLPFFDYSDMSLTWTLNFVKIVIFRPFSTIVACRISRKSVNWNYHYFSV</sequence>
<dbReference type="EMBL" id="REGN01001498">
    <property type="protein sequence ID" value="RNA34319.1"/>
    <property type="molecule type" value="Genomic_DNA"/>
</dbReference>